<dbReference type="AlphaFoldDB" id="A0A0A9B1Y8"/>
<reference evidence="1" key="2">
    <citation type="journal article" date="2015" name="Data Brief">
        <title>Shoot transcriptome of the giant reed, Arundo donax.</title>
        <authorList>
            <person name="Barrero R.A."/>
            <person name="Guerrero F.D."/>
            <person name="Moolhuijzen P."/>
            <person name="Goolsby J.A."/>
            <person name="Tidwell J."/>
            <person name="Bellgard S.E."/>
            <person name="Bellgard M.I."/>
        </authorList>
    </citation>
    <scope>NUCLEOTIDE SEQUENCE</scope>
    <source>
        <tissue evidence="1">Shoot tissue taken approximately 20 cm above the soil surface</tissue>
    </source>
</reference>
<protein>
    <submittedName>
        <fullName evidence="1">Uncharacterized protein</fullName>
    </submittedName>
</protein>
<name>A0A0A9B1Y8_ARUDO</name>
<organism evidence="1">
    <name type="scientific">Arundo donax</name>
    <name type="common">Giant reed</name>
    <name type="synonym">Donax arundinaceus</name>
    <dbReference type="NCBI Taxonomy" id="35708"/>
    <lineage>
        <taxon>Eukaryota</taxon>
        <taxon>Viridiplantae</taxon>
        <taxon>Streptophyta</taxon>
        <taxon>Embryophyta</taxon>
        <taxon>Tracheophyta</taxon>
        <taxon>Spermatophyta</taxon>
        <taxon>Magnoliopsida</taxon>
        <taxon>Liliopsida</taxon>
        <taxon>Poales</taxon>
        <taxon>Poaceae</taxon>
        <taxon>PACMAD clade</taxon>
        <taxon>Arundinoideae</taxon>
        <taxon>Arundineae</taxon>
        <taxon>Arundo</taxon>
    </lineage>
</organism>
<proteinExistence type="predicted"/>
<reference evidence="1" key="1">
    <citation type="submission" date="2014-09" db="EMBL/GenBank/DDBJ databases">
        <authorList>
            <person name="Magalhaes I.L.F."/>
            <person name="Oliveira U."/>
            <person name="Santos F.R."/>
            <person name="Vidigal T.H.D.A."/>
            <person name="Brescovit A.D."/>
            <person name="Santos A.J."/>
        </authorList>
    </citation>
    <scope>NUCLEOTIDE SEQUENCE</scope>
    <source>
        <tissue evidence="1">Shoot tissue taken approximately 20 cm above the soil surface</tissue>
    </source>
</reference>
<accession>A0A0A9B1Y8</accession>
<sequence length="51" mass="5843">MIHALIATEAAVIDMNFSTHLSKVKMLDVRLNVLCYYGNIELELHKIYLGH</sequence>
<evidence type="ECO:0000313" key="1">
    <source>
        <dbReference type="EMBL" id="JAD55165.1"/>
    </source>
</evidence>
<dbReference type="EMBL" id="GBRH01242730">
    <property type="protein sequence ID" value="JAD55165.1"/>
    <property type="molecule type" value="Transcribed_RNA"/>
</dbReference>